<dbReference type="Proteomes" id="UP001385951">
    <property type="component" value="Unassembled WGS sequence"/>
</dbReference>
<dbReference type="SMART" id="SM00248">
    <property type="entry name" value="ANK"/>
    <property type="match status" value="8"/>
</dbReference>
<feature type="repeat" description="ANK" evidence="3">
    <location>
        <begin position="462"/>
        <end position="482"/>
    </location>
</feature>
<keyword evidence="1" id="KW-0677">Repeat</keyword>
<feature type="domain" description="SPX" evidence="4">
    <location>
        <begin position="1"/>
        <end position="194"/>
    </location>
</feature>
<dbReference type="Pfam" id="PF12796">
    <property type="entry name" value="Ank_2"/>
    <property type="match status" value="2"/>
</dbReference>
<dbReference type="EMBL" id="JASBNA010000001">
    <property type="protein sequence ID" value="KAK7695464.1"/>
    <property type="molecule type" value="Genomic_DNA"/>
</dbReference>
<protein>
    <recommendedName>
        <fullName evidence="4">SPX domain-containing protein</fullName>
    </recommendedName>
</protein>
<dbReference type="InterPro" id="IPR050889">
    <property type="entry name" value="Dendritic_Spine_Reg/Scaffold"/>
</dbReference>
<accession>A0AAW0GVY9</accession>
<dbReference type="Pfam" id="PF13637">
    <property type="entry name" value="Ank_4"/>
    <property type="match status" value="1"/>
</dbReference>
<dbReference type="PANTHER" id="PTHR24166:SF48">
    <property type="entry name" value="PROTEIN VAPYRIN"/>
    <property type="match status" value="1"/>
</dbReference>
<dbReference type="PROSITE" id="PS51382">
    <property type="entry name" value="SPX"/>
    <property type="match status" value="1"/>
</dbReference>
<reference evidence="5 6" key="1">
    <citation type="submission" date="2022-09" db="EMBL/GenBank/DDBJ databases">
        <authorList>
            <person name="Palmer J.M."/>
        </authorList>
    </citation>
    <scope>NUCLEOTIDE SEQUENCE [LARGE SCALE GENOMIC DNA]</scope>
    <source>
        <strain evidence="5 6">DSM 7382</strain>
    </source>
</reference>
<proteinExistence type="predicted"/>
<evidence type="ECO:0000313" key="6">
    <source>
        <dbReference type="Proteomes" id="UP001385951"/>
    </source>
</evidence>
<dbReference type="InterPro" id="IPR004331">
    <property type="entry name" value="SPX_dom"/>
</dbReference>
<dbReference type="PROSITE" id="PS50297">
    <property type="entry name" value="ANK_REP_REGION"/>
    <property type="match status" value="3"/>
</dbReference>
<dbReference type="InterPro" id="IPR002110">
    <property type="entry name" value="Ankyrin_rpt"/>
</dbReference>
<organism evidence="5 6">
    <name type="scientific">Cerrena zonata</name>
    <dbReference type="NCBI Taxonomy" id="2478898"/>
    <lineage>
        <taxon>Eukaryota</taxon>
        <taxon>Fungi</taxon>
        <taxon>Dikarya</taxon>
        <taxon>Basidiomycota</taxon>
        <taxon>Agaricomycotina</taxon>
        <taxon>Agaricomycetes</taxon>
        <taxon>Polyporales</taxon>
        <taxon>Cerrenaceae</taxon>
        <taxon>Cerrena</taxon>
    </lineage>
</organism>
<dbReference type="InterPro" id="IPR036770">
    <property type="entry name" value="Ankyrin_rpt-contain_sf"/>
</dbReference>
<feature type="repeat" description="ANK" evidence="3">
    <location>
        <begin position="495"/>
        <end position="527"/>
    </location>
</feature>
<dbReference type="PROSITE" id="PS50088">
    <property type="entry name" value="ANK_REPEAT"/>
    <property type="match status" value="3"/>
</dbReference>
<evidence type="ECO:0000313" key="5">
    <source>
        <dbReference type="EMBL" id="KAK7695464.1"/>
    </source>
</evidence>
<evidence type="ECO:0000256" key="2">
    <source>
        <dbReference type="ARBA" id="ARBA00023043"/>
    </source>
</evidence>
<dbReference type="AlphaFoldDB" id="A0AAW0GVY9"/>
<evidence type="ECO:0000259" key="4">
    <source>
        <dbReference type="PROSITE" id="PS51382"/>
    </source>
</evidence>
<keyword evidence="6" id="KW-1185">Reference proteome</keyword>
<name>A0AAW0GVY9_9APHY</name>
<gene>
    <name evidence="5" type="ORF">QCA50_000100</name>
</gene>
<dbReference type="Gene3D" id="1.25.40.20">
    <property type="entry name" value="Ankyrin repeat-containing domain"/>
    <property type="match status" value="1"/>
</dbReference>
<dbReference type="PANTHER" id="PTHR24166">
    <property type="entry name" value="ROLLING PEBBLES, ISOFORM B"/>
    <property type="match status" value="1"/>
</dbReference>
<dbReference type="Pfam" id="PF03105">
    <property type="entry name" value="SPX"/>
    <property type="match status" value="2"/>
</dbReference>
<comment type="caution">
    <text evidence="5">The sequence shown here is derived from an EMBL/GenBank/DDBJ whole genome shotgun (WGS) entry which is preliminary data.</text>
</comment>
<dbReference type="SUPFAM" id="SSF48403">
    <property type="entry name" value="Ankyrin repeat"/>
    <property type="match status" value="1"/>
</dbReference>
<feature type="repeat" description="ANK" evidence="3">
    <location>
        <begin position="362"/>
        <end position="394"/>
    </location>
</feature>
<keyword evidence="2 3" id="KW-0040">ANK repeat</keyword>
<evidence type="ECO:0000256" key="1">
    <source>
        <dbReference type="ARBA" id="ARBA00022737"/>
    </source>
</evidence>
<dbReference type="CDD" id="cd14483">
    <property type="entry name" value="SPX_PHO81_NUC-2_like"/>
    <property type="match status" value="1"/>
</dbReference>
<evidence type="ECO:0000256" key="3">
    <source>
        <dbReference type="PROSITE-ProRule" id="PRU00023"/>
    </source>
</evidence>
<sequence length="641" mass="72158">MKFGKLIQAEQVPGWSQYYLDYKTLKKVISSLNSPRPASEAAALGVGIQPGQYAAQDILHSLTDVPPLFPSLGHDEERGTSFQAQKATFFFRLERELEKINAFYLEKEAELKLRLETLLSKRRAAVMHVLPDAMDDFSALNHVEWNAVAEGFRLLERDLSKLQQFVEINATGFRKILKKWDKRSKSSTKELYLARQVEVQPVFNRQLISEWSDTVAACLLDLTDLSVGVKNETSIADDVVLSQQVDRSAQMGPFRDLESNLRKAVADNDREILQDLVRYSDSLSQSPEAKMHVTRILWKTVIDAPPDLADLILHSTTGPFNYGFVDDINGRTCLHETAIVGALRLVNLSLQNNVQRDKVDIYGRSALHYAAMYGHADVCRRLIEEGLPLDIVDLDNCTPLVYAILKGSVDCVRVLLEQGKVSATDHSANGDLMPLSLAAKAGHLQVVLLLLEHNTASLPNSNGEYPIHLAAQEGHAEVVKVLTRCEGWDISDKYNEWTPLFHAARYGHEECLRILLEVGSQIDRTDEVGHTAIYYAAWYGHLDCVNLSWRRHSRKQSMPRLQRTSPLMSDTQMSTGSEYDIDAIPSLSLPPPMMPYRVYGHNYLDRNSLVQGLRRTSLLQIWPDIGRTFFGCTTTTSPPRT</sequence>